<accession>A0ABW6BBD1</accession>
<name>A0ABW6BBD1_9SPHI</name>
<evidence type="ECO:0000313" key="1">
    <source>
        <dbReference type="EMBL" id="MFD2966772.1"/>
    </source>
</evidence>
<dbReference type="EMBL" id="JBHUPB010000004">
    <property type="protein sequence ID" value="MFD2966772.1"/>
    <property type="molecule type" value="Genomic_DNA"/>
</dbReference>
<sequence length="194" mass="22355">MAKLISVRIDEILDLTGLTLIGLANFTEVGEKAIRSYHSRTLPISVEIVNKLCDPFSITLAQFFDFNSPVQLSAQGIALLEEYRQQFFHKRKGYFKEEKDAFIAKPKSTGPKRERESVAYVVKQTDYFAEGKSIAQMISDFNKEYDLQLESGRLYDLLKKYLGKELDRVASAKTNQDGLTSKREVFLYYRRKNN</sequence>
<proteinExistence type="predicted"/>
<comment type="caution">
    <text evidence="1">The sequence shown here is derived from an EMBL/GenBank/DDBJ whole genome shotgun (WGS) entry which is preliminary data.</text>
</comment>
<evidence type="ECO:0000313" key="2">
    <source>
        <dbReference type="Proteomes" id="UP001597525"/>
    </source>
</evidence>
<dbReference type="Gene3D" id="1.10.260.40">
    <property type="entry name" value="lambda repressor-like DNA-binding domains"/>
    <property type="match status" value="1"/>
</dbReference>
<dbReference type="SUPFAM" id="SSF47413">
    <property type="entry name" value="lambda repressor-like DNA-binding domains"/>
    <property type="match status" value="1"/>
</dbReference>
<reference evidence="2" key="1">
    <citation type="journal article" date="2019" name="Int. J. Syst. Evol. Microbiol.">
        <title>The Global Catalogue of Microorganisms (GCM) 10K type strain sequencing project: providing services to taxonomists for standard genome sequencing and annotation.</title>
        <authorList>
            <consortium name="The Broad Institute Genomics Platform"/>
            <consortium name="The Broad Institute Genome Sequencing Center for Infectious Disease"/>
            <person name="Wu L."/>
            <person name="Ma J."/>
        </authorList>
    </citation>
    <scope>NUCLEOTIDE SEQUENCE [LARGE SCALE GENOMIC DNA]</scope>
    <source>
        <strain evidence="2">KCTC 22814</strain>
    </source>
</reference>
<gene>
    <name evidence="1" type="ORF">ACFS7Y_05215</name>
</gene>
<dbReference type="RefSeq" id="WP_320182473.1">
    <property type="nucleotide sequence ID" value="NZ_CP138332.1"/>
</dbReference>
<dbReference type="InterPro" id="IPR010982">
    <property type="entry name" value="Lambda_DNA-bd_dom_sf"/>
</dbReference>
<evidence type="ECO:0008006" key="3">
    <source>
        <dbReference type="Google" id="ProtNLM"/>
    </source>
</evidence>
<organism evidence="1 2">
    <name type="scientific">Sphingobacterium bambusae</name>
    <dbReference type="NCBI Taxonomy" id="662858"/>
    <lineage>
        <taxon>Bacteria</taxon>
        <taxon>Pseudomonadati</taxon>
        <taxon>Bacteroidota</taxon>
        <taxon>Sphingobacteriia</taxon>
        <taxon>Sphingobacteriales</taxon>
        <taxon>Sphingobacteriaceae</taxon>
        <taxon>Sphingobacterium</taxon>
    </lineage>
</organism>
<keyword evidence="2" id="KW-1185">Reference proteome</keyword>
<protein>
    <recommendedName>
        <fullName evidence="3">XRE family transcriptional regulator</fullName>
    </recommendedName>
</protein>
<dbReference type="Proteomes" id="UP001597525">
    <property type="component" value="Unassembled WGS sequence"/>
</dbReference>